<dbReference type="Proteomes" id="UP000727962">
    <property type="component" value="Unassembled WGS sequence"/>
</dbReference>
<comment type="caution">
    <text evidence="2">The sequence shown here is derived from an EMBL/GenBank/DDBJ whole genome shotgun (WGS) entry which is preliminary data.</text>
</comment>
<evidence type="ECO:0000259" key="1">
    <source>
        <dbReference type="PROSITE" id="PS51186"/>
    </source>
</evidence>
<dbReference type="EMBL" id="JACOSL010000041">
    <property type="protein sequence ID" value="MBI1756864.1"/>
    <property type="molecule type" value="Genomic_DNA"/>
</dbReference>
<protein>
    <submittedName>
        <fullName evidence="2">GNAT family N-acetyltransferase</fullName>
    </submittedName>
</protein>
<name>A0A931LVB7_FIMGI</name>
<proteinExistence type="predicted"/>
<evidence type="ECO:0000313" key="3">
    <source>
        <dbReference type="Proteomes" id="UP000727962"/>
    </source>
</evidence>
<gene>
    <name evidence="2" type="ORF">HYR64_07140</name>
</gene>
<evidence type="ECO:0000313" key="2">
    <source>
        <dbReference type="EMBL" id="MBI1756864.1"/>
    </source>
</evidence>
<dbReference type="PROSITE" id="PS51186">
    <property type="entry name" value="GNAT"/>
    <property type="match status" value="1"/>
</dbReference>
<sequence>MSEIRPICEAEAEPFLALLCGVFDLDVSRARGVFFNEPFFDLKRKWALFEEGRMVSILTTVPLSFGWGAAIGIAGVATAKEHQRKGKATQLLEAVLAQAERSQEAAAFLFARETGFYERCGFRALDIVVRARIRSHPEPRPPDPMEIDEVVRRYDFWSGENPDRLRRDPRRWNYWKWNLKLCSPLHGGYLCLEGGMVREALTHELHHSWPLPEGTQWLGLQGMAALMGVPLLDPVTELFLMGRGAPAAPQMFLTDQF</sequence>
<dbReference type="Gene3D" id="3.40.630.30">
    <property type="match status" value="1"/>
</dbReference>
<dbReference type="GO" id="GO:0016747">
    <property type="term" value="F:acyltransferase activity, transferring groups other than amino-acyl groups"/>
    <property type="evidence" value="ECO:0007669"/>
    <property type="project" value="InterPro"/>
</dbReference>
<dbReference type="CDD" id="cd04301">
    <property type="entry name" value="NAT_SF"/>
    <property type="match status" value="1"/>
</dbReference>
<reference evidence="2" key="1">
    <citation type="submission" date="2020-07" db="EMBL/GenBank/DDBJ databases">
        <title>Huge and variable diversity of episymbiotic CPR bacteria and DPANN archaea in groundwater ecosystems.</title>
        <authorList>
            <person name="He C.Y."/>
            <person name="Keren R."/>
            <person name="Whittaker M."/>
            <person name="Farag I.F."/>
            <person name="Doudna J."/>
            <person name="Cate J.H.D."/>
            <person name="Banfield J.F."/>
        </authorList>
    </citation>
    <scope>NUCLEOTIDE SEQUENCE</scope>
    <source>
        <strain evidence="2">NC_groundwater_17_Pr7_B-0.1um_64_12</strain>
    </source>
</reference>
<dbReference type="InterPro" id="IPR016181">
    <property type="entry name" value="Acyl_CoA_acyltransferase"/>
</dbReference>
<dbReference type="AlphaFoldDB" id="A0A931LVB7"/>
<organism evidence="2 3">
    <name type="scientific">Fimbriimonas ginsengisoli</name>
    <dbReference type="NCBI Taxonomy" id="1005039"/>
    <lineage>
        <taxon>Bacteria</taxon>
        <taxon>Bacillati</taxon>
        <taxon>Armatimonadota</taxon>
        <taxon>Fimbriimonadia</taxon>
        <taxon>Fimbriimonadales</taxon>
        <taxon>Fimbriimonadaceae</taxon>
        <taxon>Fimbriimonas</taxon>
    </lineage>
</organism>
<dbReference type="Pfam" id="PF13527">
    <property type="entry name" value="Acetyltransf_9"/>
    <property type="match status" value="1"/>
</dbReference>
<dbReference type="SUPFAM" id="SSF55729">
    <property type="entry name" value="Acyl-CoA N-acyltransferases (Nat)"/>
    <property type="match status" value="1"/>
</dbReference>
<dbReference type="InterPro" id="IPR000182">
    <property type="entry name" value="GNAT_dom"/>
</dbReference>
<accession>A0A931LVB7</accession>
<feature type="domain" description="N-acetyltransferase" evidence="1">
    <location>
        <begin position="2"/>
        <end position="150"/>
    </location>
</feature>